<dbReference type="Gene3D" id="1.10.10.750">
    <property type="entry name" value="Ypt/Rab-GAP domain of gyp1p, domain 1"/>
    <property type="match status" value="1"/>
</dbReference>
<gene>
    <name evidence="2" type="primary">Aste57867_66</name>
    <name evidence="1" type="ORF">As57867_000066</name>
    <name evidence="2" type="ORF">ASTE57867_66</name>
</gene>
<protein>
    <submittedName>
        <fullName evidence="2">Aste57867_66 protein</fullName>
    </submittedName>
</protein>
<dbReference type="Proteomes" id="UP000332933">
    <property type="component" value="Unassembled WGS sequence"/>
</dbReference>
<reference evidence="1" key="2">
    <citation type="submission" date="2019-06" db="EMBL/GenBank/DDBJ databases">
        <title>Genomics analysis of Aphanomyces spp. identifies a new class of oomycete effector associated with host adaptation.</title>
        <authorList>
            <person name="Gaulin E."/>
        </authorList>
    </citation>
    <scope>NUCLEOTIDE SEQUENCE</scope>
    <source>
        <strain evidence="1">CBS 578.67</strain>
    </source>
</reference>
<dbReference type="AlphaFoldDB" id="A0A485K1N5"/>
<reference evidence="2 3" key="1">
    <citation type="submission" date="2019-03" db="EMBL/GenBank/DDBJ databases">
        <authorList>
            <person name="Gaulin E."/>
            <person name="Dumas B."/>
        </authorList>
    </citation>
    <scope>NUCLEOTIDE SEQUENCE [LARGE SCALE GENOMIC DNA]</scope>
    <source>
        <strain evidence="2">CBS 568.67</strain>
    </source>
</reference>
<sequence length="223" mass="25144">MTRHANFRRTYYKSLGVPVLQSVEVEASFASLLGEDTPTPAITINLSQLVRLTLEFGLPAVHRSHVWCIASHIFPLVRDAEADTWGFVRNERRIMYVDIAAAADVCEAPQTELSITRRLIHLHRFYVDCVRPNLHSMLSTLDEAECATEWVLGDVRVVESVAVAVQQVLDETSDQFWCLVAFLDILDRGFHSLQPPVPVEELYDISPLALEIIIFRLLALACS</sequence>
<dbReference type="PANTHER" id="PTHR13530:SF3">
    <property type="entry name" value="TBC1 DOMAIN FAMILY MEMBER 7"/>
    <property type="match status" value="1"/>
</dbReference>
<proteinExistence type="predicted"/>
<name>A0A485K1N5_9STRA</name>
<dbReference type="EMBL" id="CAADRA010000002">
    <property type="protein sequence ID" value="VFT77292.1"/>
    <property type="molecule type" value="Genomic_DNA"/>
</dbReference>
<accession>A0A485K1N5</accession>
<dbReference type="EMBL" id="VJMH01000002">
    <property type="protein sequence ID" value="KAF0720787.1"/>
    <property type="molecule type" value="Genomic_DNA"/>
</dbReference>
<evidence type="ECO:0000313" key="3">
    <source>
        <dbReference type="Proteomes" id="UP000332933"/>
    </source>
</evidence>
<keyword evidence="3" id="KW-1185">Reference proteome</keyword>
<dbReference type="GO" id="GO:0005096">
    <property type="term" value="F:GTPase activator activity"/>
    <property type="evidence" value="ECO:0007669"/>
    <property type="project" value="TreeGrafter"/>
</dbReference>
<dbReference type="GO" id="GO:0032007">
    <property type="term" value="P:negative regulation of TOR signaling"/>
    <property type="evidence" value="ECO:0007669"/>
    <property type="project" value="TreeGrafter"/>
</dbReference>
<dbReference type="OrthoDB" id="159449at2759"/>
<dbReference type="InterPro" id="IPR039842">
    <property type="entry name" value="TBC1D7"/>
</dbReference>
<organism evidence="2 3">
    <name type="scientific">Aphanomyces stellatus</name>
    <dbReference type="NCBI Taxonomy" id="120398"/>
    <lineage>
        <taxon>Eukaryota</taxon>
        <taxon>Sar</taxon>
        <taxon>Stramenopiles</taxon>
        <taxon>Oomycota</taxon>
        <taxon>Saprolegniomycetes</taxon>
        <taxon>Saprolegniales</taxon>
        <taxon>Verrucalvaceae</taxon>
        <taxon>Aphanomyces</taxon>
    </lineage>
</organism>
<evidence type="ECO:0000313" key="2">
    <source>
        <dbReference type="EMBL" id="VFT77292.1"/>
    </source>
</evidence>
<dbReference type="PANTHER" id="PTHR13530">
    <property type="entry name" value="TBC1 DOMAIN FAMILY MEMBER 7"/>
    <property type="match status" value="1"/>
</dbReference>
<evidence type="ECO:0000313" key="1">
    <source>
        <dbReference type="EMBL" id="KAF0720787.1"/>
    </source>
</evidence>